<name>A0ACA9KG86_9GLOM</name>
<gene>
    <name evidence="1" type="ORF">SCALOS_LOCUS2059</name>
</gene>
<keyword evidence="2" id="KW-1185">Reference proteome</keyword>
<evidence type="ECO:0000313" key="2">
    <source>
        <dbReference type="Proteomes" id="UP000789860"/>
    </source>
</evidence>
<proteinExistence type="predicted"/>
<accession>A0ACA9KG86</accession>
<organism evidence="1 2">
    <name type="scientific">Scutellospora calospora</name>
    <dbReference type="NCBI Taxonomy" id="85575"/>
    <lineage>
        <taxon>Eukaryota</taxon>
        <taxon>Fungi</taxon>
        <taxon>Fungi incertae sedis</taxon>
        <taxon>Mucoromycota</taxon>
        <taxon>Glomeromycotina</taxon>
        <taxon>Glomeromycetes</taxon>
        <taxon>Diversisporales</taxon>
        <taxon>Gigasporaceae</taxon>
        <taxon>Scutellospora</taxon>
    </lineage>
</organism>
<protein>
    <submittedName>
        <fullName evidence="1">4994_t:CDS:1</fullName>
    </submittedName>
</protein>
<dbReference type="EMBL" id="CAJVPM010001706">
    <property type="protein sequence ID" value="CAG8471835.1"/>
    <property type="molecule type" value="Genomic_DNA"/>
</dbReference>
<sequence>MSDSNKNKKSNYSRGCILNQYKNFTKSSINEVLDPFENIGGRKFLISNEVNYLLPSDKKELKRNEVTHILRQYLWKGNFSSPVEEILKNGRANVLDIGCGTGFWILDLASDYPNSTFVGIDILSRGFPSLYERPSNAGFLKHNLLEGIPFPDKTFDFVRMAIMWYSFTKQQYFDTIKELVRVIKNNGWIEIEEPNMKFKTIGKSMTILQNALHSKSRENGFDPTIFLEIPKYLESIDELTNIECKKTVCPIGGRAGMHGEYSIKTYYESITYLPDYMGISQNDYQKLLNDLDEEFNQNHSSTEVYKYFAKKIEKF</sequence>
<evidence type="ECO:0000313" key="1">
    <source>
        <dbReference type="EMBL" id="CAG8471835.1"/>
    </source>
</evidence>
<dbReference type="Proteomes" id="UP000789860">
    <property type="component" value="Unassembled WGS sequence"/>
</dbReference>
<comment type="caution">
    <text evidence="1">The sequence shown here is derived from an EMBL/GenBank/DDBJ whole genome shotgun (WGS) entry which is preliminary data.</text>
</comment>
<reference evidence="1" key="1">
    <citation type="submission" date="2021-06" db="EMBL/GenBank/DDBJ databases">
        <authorList>
            <person name="Kallberg Y."/>
            <person name="Tangrot J."/>
            <person name="Rosling A."/>
        </authorList>
    </citation>
    <scope>NUCLEOTIDE SEQUENCE</scope>
    <source>
        <strain evidence="1">AU212A</strain>
    </source>
</reference>